<dbReference type="SUPFAM" id="SSF53474">
    <property type="entry name" value="alpha/beta-Hydrolases"/>
    <property type="match status" value="1"/>
</dbReference>
<dbReference type="AlphaFoldDB" id="A0AAD5LH41"/>
<dbReference type="Proteomes" id="UP001209570">
    <property type="component" value="Unassembled WGS sequence"/>
</dbReference>
<dbReference type="InterPro" id="IPR022742">
    <property type="entry name" value="Hydrolase_4"/>
</dbReference>
<name>A0AAD5LH41_PYTIN</name>
<organism evidence="2 3">
    <name type="scientific">Pythium insidiosum</name>
    <name type="common">Pythiosis disease agent</name>
    <dbReference type="NCBI Taxonomy" id="114742"/>
    <lineage>
        <taxon>Eukaryota</taxon>
        <taxon>Sar</taxon>
        <taxon>Stramenopiles</taxon>
        <taxon>Oomycota</taxon>
        <taxon>Peronosporomycetes</taxon>
        <taxon>Pythiales</taxon>
        <taxon>Pythiaceae</taxon>
        <taxon>Pythium</taxon>
    </lineage>
</organism>
<dbReference type="PANTHER" id="PTHR43358:SF4">
    <property type="entry name" value="ALPHA_BETA HYDROLASE FOLD-1 DOMAIN-CONTAINING PROTEIN"/>
    <property type="match status" value="1"/>
</dbReference>
<sequence length="444" mass="49277">MEIFQDGELEAEMRRLDYNANSLSSIWHLFATSYEEAIKSLAAPVRATYITDDLGPNEFVLGHDGAPMNPEDDACSPSVAPRHAAAVTRQDLELLNCRGEALKCSFWRKAPSHRKTPPCIVYLHGISSSRRECVYIRDRVLSAGFSLFALDLSGSGLSGGDRMSYGFFEKDDLRVVLDYLFATGSASSVGIWGRCLGGATALLHLRDSLDFSYKTISVPKKDAHRLLQIGTCKHTGRLMCVRPSRMFPFRMTQVSANNGDFVILSVGQKLVDGMTVEQCRRLIDECPGDVVRISGFEHTQGVSGGVVNPFIFGLALDSTFGDMEQVISDMFSEVCKSAEKRNVSFPSAMITAASKIISRSVRKSAGYSFKDIYVLDDLSRFQLPCIFTSTSKLDFIRPDHTRAIYERYGGEKTWISFEGGHDENRPPFIVDAVLSFLLSSWKQV</sequence>
<feature type="domain" description="Serine aminopeptidase S33" evidence="1">
    <location>
        <begin position="119"/>
        <end position="207"/>
    </location>
</feature>
<protein>
    <recommendedName>
        <fullName evidence="1">Serine aminopeptidase S33 domain-containing protein</fullName>
    </recommendedName>
</protein>
<keyword evidence="3" id="KW-1185">Reference proteome</keyword>
<proteinExistence type="predicted"/>
<comment type="caution">
    <text evidence="2">The sequence shown here is derived from an EMBL/GenBank/DDBJ whole genome shotgun (WGS) entry which is preliminary data.</text>
</comment>
<dbReference type="EMBL" id="JAKCXM010000223">
    <property type="protein sequence ID" value="KAJ0398247.1"/>
    <property type="molecule type" value="Genomic_DNA"/>
</dbReference>
<evidence type="ECO:0000313" key="3">
    <source>
        <dbReference type="Proteomes" id="UP001209570"/>
    </source>
</evidence>
<accession>A0AAD5LH41</accession>
<evidence type="ECO:0000259" key="1">
    <source>
        <dbReference type="Pfam" id="PF12146"/>
    </source>
</evidence>
<dbReference type="PANTHER" id="PTHR43358">
    <property type="entry name" value="ALPHA/BETA-HYDROLASE"/>
    <property type="match status" value="1"/>
</dbReference>
<evidence type="ECO:0000313" key="2">
    <source>
        <dbReference type="EMBL" id="KAJ0398247.1"/>
    </source>
</evidence>
<dbReference type="Pfam" id="PF12146">
    <property type="entry name" value="Hydrolase_4"/>
    <property type="match status" value="1"/>
</dbReference>
<dbReference type="InterPro" id="IPR052920">
    <property type="entry name" value="DNA-binding_regulatory"/>
</dbReference>
<gene>
    <name evidence="2" type="ORF">P43SY_000347</name>
</gene>
<dbReference type="Gene3D" id="3.40.50.1820">
    <property type="entry name" value="alpha/beta hydrolase"/>
    <property type="match status" value="1"/>
</dbReference>
<dbReference type="InterPro" id="IPR029058">
    <property type="entry name" value="AB_hydrolase_fold"/>
</dbReference>
<reference evidence="2" key="1">
    <citation type="submission" date="2021-12" db="EMBL/GenBank/DDBJ databases">
        <title>Prjna785345.</title>
        <authorList>
            <person name="Rujirawat T."/>
            <person name="Krajaejun T."/>
        </authorList>
    </citation>
    <scope>NUCLEOTIDE SEQUENCE</scope>
    <source>
        <strain evidence="2">Pi057C3</strain>
    </source>
</reference>